<keyword evidence="2" id="KW-1185">Reference proteome</keyword>
<evidence type="ECO:0000313" key="1">
    <source>
        <dbReference type="EMBL" id="CAL4128062.1"/>
    </source>
</evidence>
<evidence type="ECO:0000313" key="2">
    <source>
        <dbReference type="Proteomes" id="UP001497623"/>
    </source>
</evidence>
<dbReference type="InterPro" id="IPR036179">
    <property type="entry name" value="Ig-like_dom_sf"/>
</dbReference>
<dbReference type="AlphaFoldDB" id="A0AAV2RME9"/>
<feature type="non-terminal residue" evidence="1">
    <location>
        <position position="126"/>
    </location>
</feature>
<proteinExistence type="predicted"/>
<sequence length="126" mass="13601">MAAGMKSRRRQPGPIMNVWHHYACWARPGTAVPPRRIATGGRAPRVMIMVSAPRALMIVLLLGIHVVQHGATQAATLESIKTGPLVVTEVVVGSRAELPCDVSTADPTDRVILVLWYKDGIGTPIF</sequence>
<name>A0AAV2RME9_MEGNR</name>
<dbReference type="EMBL" id="CAXKWB010025382">
    <property type="protein sequence ID" value="CAL4128062.1"/>
    <property type="molecule type" value="Genomic_DNA"/>
</dbReference>
<reference evidence="1 2" key="1">
    <citation type="submission" date="2024-05" db="EMBL/GenBank/DDBJ databases">
        <authorList>
            <person name="Wallberg A."/>
        </authorList>
    </citation>
    <scope>NUCLEOTIDE SEQUENCE [LARGE SCALE GENOMIC DNA]</scope>
</reference>
<organism evidence="1 2">
    <name type="scientific">Meganyctiphanes norvegica</name>
    <name type="common">Northern krill</name>
    <name type="synonym">Thysanopoda norvegica</name>
    <dbReference type="NCBI Taxonomy" id="48144"/>
    <lineage>
        <taxon>Eukaryota</taxon>
        <taxon>Metazoa</taxon>
        <taxon>Ecdysozoa</taxon>
        <taxon>Arthropoda</taxon>
        <taxon>Crustacea</taxon>
        <taxon>Multicrustacea</taxon>
        <taxon>Malacostraca</taxon>
        <taxon>Eumalacostraca</taxon>
        <taxon>Eucarida</taxon>
        <taxon>Euphausiacea</taxon>
        <taxon>Euphausiidae</taxon>
        <taxon>Meganyctiphanes</taxon>
    </lineage>
</organism>
<protein>
    <recommendedName>
        <fullName evidence="3">Ig-like domain-containing protein</fullName>
    </recommendedName>
</protein>
<evidence type="ECO:0008006" key="3">
    <source>
        <dbReference type="Google" id="ProtNLM"/>
    </source>
</evidence>
<comment type="caution">
    <text evidence="1">The sequence shown here is derived from an EMBL/GenBank/DDBJ whole genome shotgun (WGS) entry which is preliminary data.</text>
</comment>
<dbReference type="SUPFAM" id="SSF48726">
    <property type="entry name" value="Immunoglobulin"/>
    <property type="match status" value="1"/>
</dbReference>
<dbReference type="Proteomes" id="UP001497623">
    <property type="component" value="Unassembled WGS sequence"/>
</dbReference>
<gene>
    <name evidence="1" type="ORF">MNOR_LOCUS25965</name>
</gene>
<accession>A0AAV2RME9</accession>